<sequence>MVGPGIGSAFSQYTSSRPRQLHSSGNVTSSAPAEAASRIRRSAVSTFSVFSGVEDIWIAAAEILRPFISPTSPIL</sequence>
<protein>
    <submittedName>
        <fullName evidence="2">Uncharacterized protein</fullName>
    </submittedName>
</protein>
<organism evidence="2">
    <name type="scientific">uncultured Rubrobacteraceae bacterium</name>
    <dbReference type="NCBI Taxonomy" id="349277"/>
    <lineage>
        <taxon>Bacteria</taxon>
        <taxon>Bacillati</taxon>
        <taxon>Actinomycetota</taxon>
        <taxon>Rubrobacteria</taxon>
        <taxon>Rubrobacterales</taxon>
        <taxon>Rubrobacteraceae</taxon>
        <taxon>environmental samples</taxon>
    </lineage>
</organism>
<proteinExistence type="predicted"/>
<name>A0A6J4QAB1_9ACTN</name>
<feature type="compositionally biased region" description="Polar residues" evidence="1">
    <location>
        <begin position="9"/>
        <end position="31"/>
    </location>
</feature>
<dbReference type="AlphaFoldDB" id="A0A6J4QAB1"/>
<feature type="region of interest" description="Disordered" evidence="1">
    <location>
        <begin position="1"/>
        <end position="34"/>
    </location>
</feature>
<gene>
    <name evidence="2" type="ORF">AVDCRST_MAG80-1088</name>
</gene>
<evidence type="ECO:0000256" key="1">
    <source>
        <dbReference type="SAM" id="MobiDB-lite"/>
    </source>
</evidence>
<dbReference type="EMBL" id="CADCVC010000093">
    <property type="protein sequence ID" value="CAA9438343.1"/>
    <property type="molecule type" value="Genomic_DNA"/>
</dbReference>
<reference evidence="2" key="1">
    <citation type="submission" date="2020-02" db="EMBL/GenBank/DDBJ databases">
        <authorList>
            <person name="Meier V. D."/>
        </authorList>
    </citation>
    <scope>NUCLEOTIDE SEQUENCE</scope>
    <source>
        <strain evidence="2">AVDCRST_MAG80</strain>
    </source>
</reference>
<accession>A0A6J4QAB1</accession>
<evidence type="ECO:0000313" key="2">
    <source>
        <dbReference type="EMBL" id="CAA9438343.1"/>
    </source>
</evidence>